<dbReference type="GO" id="GO:0051213">
    <property type="term" value="F:dioxygenase activity"/>
    <property type="evidence" value="ECO:0007669"/>
    <property type="project" value="UniProtKB-KW"/>
</dbReference>
<evidence type="ECO:0000313" key="6">
    <source>
        <dbReference type="Proteomes" id="UP000030645"/>
    </source>
</evidence>
<dbReference type="InterPro" id="IPR050231">
    <property type="entry name" value="Iron_ascorbate_oxido_reductase"/>
</dbReference>
<organism evidence="5 6">
    <name type="scientific">Morus notabilis</name>
    <dbReference type="NCBI Taxonomy" id="981085"/>
    <lineage>
        <taxon>Eukaryota</taxon>
        <taxon>Viridiplantae</taxon>
        <taxon>Streptophyta</taxon>
        <taxon>Embryophyta</taxon>
        <taxon>Tracheophyta</taxon>
        <taxon>Spermatophyta</taxon>
        <taxon>Magnoliopsida</taxon>
        <taxon>eudicotyledons</taxon>
        <taxon>Gunneridae</taxon>
        <taxon>Pentapetalae</taxon>
        <taxon>rosids</taxon>
        <taxon>fabids</taxon>
        <taxon>Rosales</taxon>
        <taxon>Moraceae</taxon>
        <taxon>Moreae</taxon>
        <taxon>Morus</taxon>
    </lineage>
</organism>
<comment type="similarity">
    <text evidence="3">Belongs to the iron/ascorbate-dependent oxidoreductase family.</text>
</comment>
<dbReference type="Gene3D" id="2.60.120.330">
    <property type="entry name" value="B-lactam Antibiotic, Isopenicillin N Synthase, Chain"/>
    <property type="match status" value="1"/>
</dbReference>
<keyword evidence="5" id="KW-0223">Dioxygenase</keyword>
<dbReference type="OrthoDB" id="288590at2759"/>
<sequence length="404" mass="44910">MATLSEAYRDNPLLPHHIIPLDFWSARSLPESHVWTQPESFSSGEFSGEWFSLPVVDLTDPDAPELMGRACQSWGAFQLTGHGIPVKLKEEVEAEARRLFGLPTEQKLKALRSPGGATGYGAARISPFFQKYMWHEGFTIMGSPEDHARELWPHGYQRFCEVMETYQKQMKTLAEKLLPTILKSLNIHNQEQQVLLNWLSTNTSSSSTSKSKENTITSTTPCTALQLNSYPSCPDPNRAMGLAPHTDTFLLTILHQTQTDAGLQIRKELGGGGGGETAAVWVPVRPVAGALVVNVGDLLHIMSNGRFPSVVHRAVVNQTRQRLSFAYFYGPPTDFTVSPLLSDHNNMMIINKSDHHHNLMISSSTARGQRPLDVLPLYRSVTVKEYVGIKAKNLDKALSLIRII</sequence>
<evidence type="ECO:0000259" key="4">
    <source>
        <dbReference type="PROSITE" id="PS51471"/>
    </source>
</evidence>
<protein>
    <submittedName>
        <fullName evidence="5">Gibberellin 3-beta-dioxygenase 1</fullName>
    </submittedName>
</protein>
<dbReference type="Proteomes" id="UP000030645">
    <property type="component" value="Unassembled WGS sequence"/>
</dbReference>
<dbReference type="InterPro" id="IPR005123">
    <property type="entry name" value="Oxoglu/Fe-dep_dioxygenase_dom"/>
</dbReference>
<keyword evidence="6" id="KW-1185">Reference proteome</keyword>
<keyword evidence="3" id="KW-0560">Oxidoreductase</keyword>
<proteinExistence type="inferred from homology"/>
<dbReference type="InterPro" id="IPR044861">
    <property type="entry name" value="IPNS-like_FE2OG_OXY"/>
</dbReference>
<dbReference type="Pfam" id="PF03171">
    <property type="entry name" value="2OG-FeII_Oxy"/>
    <property type="match status" value="1"/>
</dbReference>
<evidence type="ECO:0000256" key="2">
    <source>
        <dbReference type="ARBA" id="ARBA00023004"/>
    </source>
</evidence>
<dbReference type="GO" id="GO:0046872">
    <property type="term" value="F:metal ion binding"/>
    <property type="evidence" value="ECO:0007669"/>
    <property type="project" value="UniProtKB-KW"/>
</dbReference>
<dbReference type="PROSITE" id="PS51471">
    <property type="entry name" value="FE2OG_OXY"/>
    <property type="match status" value="1"/>
</dbReference>
<dbReference type="KEGG" id="mnt:21386091"/>
<dbReference type="InterPro" id="IPR026992">
    <property type="entry name" value="DIOX_N"/>
</dbReference>
<dbReference type="eggNOG" id="KOG0143">
    <property type="taxonomic scope" value="Eukaryota"/>
</dbReference>
<evidence type="ECO:0000256" key="3">
    <source>
        <dbReference type="RuleBase" id="RU003682"/>
    </source>
</evidence>
<dbReference type="STRING" id="981085.W9S9T6"/>
<dbReference type="AlphaFoldDB" id="W9S9T6"/>
<evidence type="ECO:0000256" key="1">
    <source>
        <dbReference type="ARBA" id="ARBA00022723"/>
    </source>
</evidence>
<dbReference type="PANTHER" id="PTHR47990">
    <property type="entry name" value="2-OXOGLUTARATE (2OG) AND FE(II)-DEPENDENT OXYGENASE SUPERFAMILY PROTEIN-RELATED"/>
    <property type="match status" value="1"/>
</dbReference>
<accession>W9S9T6</accession>
<dbReference type="Pfam" id="PF14226">
    <property type="entry name" value="DIOX_N"/>
    <property type="match status" value="1"/>
</dbReference>
<feature type="domain" description="Fe2OG dioxygenase" evidence="4">
    <location>
        <begin position="220"/>
        <end position="331"/>
    </location>
</feature>
<dbReference type="InterPro" id="IPR027443">
    <property type="entry name" value="IPNS-like_sf"/>
</dbReference>
<evidence type="ECO:0000313" key="5">
    <source>
        <dbReference type="EMBL" id="EXC32577.1"/>
    </source>
</evidence>
<keyword evidence="1 3" id="KW-0479">Metal-binding</keyword>
<keyword evidence="2 3" id="KW-0408">Iron</keyword>
<dbReference type="EMBL" id="KE346304">
    <property type="protein sequence ID" value="EXC32577.1"/>
    <property type="molecule type" value="Genomic_DNA"/>
</dbReference>
<gene>
    <name evidence="5" type="ORF">L484_002523</name>
</gene>
<name>W9S9T6_9ROSA</name>
<dbReference type="SUPFAM" id="SSF51197">
    <property type="entry name" value="Clavaminate synthase-like"/>
    <property type="match status" value="1"/>
</dbReference>
<reference evidence="6" key="1">
    <citation type="submission" date="2013-01" db="EMBL/GenBank/DDBJ databases">
        <title>Draft Genome Sequence of a Mulberry Tree, Morus notabilis C.K. Schneid.</title>
        <authorList>
            <person name="He N."/>
            <person name="Zhao S."/>
        </authorList>
    </citation>
    <scope>NUCLEOTIDE SEQUENCE</scope>
</reference>